<dbReference type="GeneID" id="117366963"/>
<dbReference type="KEGG" id="gsh:117366963"/>
<dbReference type="CTD" id="26996"/>
<feature type="transmembrane region" description="Helical" evidence="5">
    <location>
        <begin position="53"/>
        <end position="75"/>
    </location>
</feature>
<evidence type="ECO:0000259" key="6">
    <source>
        <dbReference type="PROSITE" id="PS50262"/>
    </source>
</evidence>
<feature type="transmembrane region" description="Helical" evidence="5">
    <location>
        <begin position="95"/>
        <end position="117"/>
    </location>
</feature>
<reference evidence="8" key="1">
    <citation type="submission" date="2025-08" db="UniProtKB">
        <authorList>
            <consortium name="RefSeq"/>
        </authorList>
    </citation>
    <scope>IDENTIFICATION</scope>
</reference>
<accession>A0A6P8SDY0</accession>
<feature type="transmembrane region" description="Helical" evidence="5">
    <location>
        <begin position="20"/>
        <end position="41"/>
    </location>
</feature>
<keyword evidence="8" id="KW-0675">Receptor</keyword>
<evidence type="ECO:0000256" key="5">
    <source>
        <dbReference type="SAM" id="Phobius"/>
    </source>
</evidence>
<evidence type="ECO:0000256" key="3">
    <source>
        <dbReference type="ARBA" id="ARBA00022989"/>
    </source>
</evidence>
<dbReference type="SUPFAM" id="SSF81321">
    <property type="entry name" value="Family A G protein-coupled receptor-like"/>
    <property type="match status" value="1"/>
</dbReference>
<dbReference type="OrthoDB" id="9947933at2759"/>
<name>A0A6P8SDY0_GEOSA</name>
<keyword evidence="7" id="KW-1185">Reference proteome</keyword>
<dbReference type="InParanoid" id="A0A6P8SDY0"/>
<evidence type="ECO:0000256" key="4">
    <source>
        <dbReference type="ARBA" id="ARBA00023136"/>
    </source>
</evidence>
<gene>
    <name evidence="8" type="primary">GPR160</name>
</gene>
<dbReference type="AlphaFoldDB" id="A0A6P8SDY0"/>
<dbReference type="Proteomes" id="UP000515159">
    <property type="component" value="Chromosome 9"/>
</dbReference>
<feature type="transmembrane region" description="Helical" evidence="5">
    <location>
        <begin position="242"/>
        <end position="267"/>
    </location>
</feature>
<protein>
    <submittedName>
        <fullName evidence="8">Probable G-protein coupled receptor 160</fullName>
    </submittedName>
</protein>
<dbReference type="GO" id="GO:0043235">
    <property type="term" value="C:receptor complex"/>
    <property type="evidence" value="ECO:0007669"/>
    <property type="project" value="TreeGrafter"/>
</dbReference>
<feature type="domain" description="G-protein coupled receptors family 1 profile" evidence="6">
    <location>
        <begin position="33"/>
        <end position="294"/>
    </location>
</feature>
<comment type="subcellular location">
    <subcellularLocation>
        <location evidence="1">Membrane</location>
    </subcellularLocation>
</comment>
<evidence type="ECO:0000313" key="7">
    <source>
        <dbReference type="Proteomes" id="UP000515159"/>
    </source>
</evidence>
<evidence type="ECO:0000256" key="1">
    <source>
        <dbReference type="ARBA" id="ARBA00004370"/>
    </source>
</evidence>
<proteinExistence type="predicted"/>
<dbReference type="RefSeq" id="XP_033814958.1">
    <property type="nucleotide sequence ID" value="XM_033959067.1"/>
</dbReference>
<dbReference type="PANTHER" id="PTHR15573:SF0">
    <property type="entry name" value="G-PROTEIN COUPLED RECEPTOR 160-RELATED"/>
    <property type="match status" value="1"/>
</dbReference>
<organism evidence="7 8">
    <name type="scientific">Geotrypetes seraphini</name>
    <name type="common">Gaboon caecilian</name>
    <name type="synonym">Caecilia seraphini</name>
    <dbReference type="NCBI Taxonomy" id="260995"/>
    <lineage>
        <taxon>Eukaryota</taxon>
        <taxon>Metazoa</taxon>
        <taxon>Chordata</taxon>
        <taxon>Craniata</taxon>
        <taxon>Vertebrata</taxon>
        <taxon>Euteleostomi</taxon>
        <taxon>Amphibia</taxon>
        <taxon>Gymnophiona</taxon>
        <taxon>Geotrypetes</taxon>
    </lineage>
</organism>
<dbReference type="FunCoup" id="A0A6P8SDY0">
    <property type="interactions" value="64"/>
</dbReference>
<dbReference type="InterPro" id="IPR042353">
    <property type="entry name" value="GPR160"/>
</dbReference>
<dbReference type="Gene3D" id="1.20.1070.10">
    <property type="entry name" value="Rhodopsin 7-helix transmembrane proteins"/>
    <property type="match status" value="1"/>
</dbReference>
<feature type="transmembrane region" description="Helical" evidence="5">
    <location>
        <begin position="185"/>
        <end position="210"/>
    </location>
</feature>
<feature type="transmembrane region" description="Helical" evidence="5">
    <location>
        <begin position="279"/>
        <end position="296"/>
    </location>
</feature>
<feature type="transmembrane region" description="Helical" evidence="5">
    <location>
        <begin position="138"/>
        <end position="156"/>
    </location>
</feature>
<evidence type="ECO:0000313" key="8">
    <source>
        <dbReference type="RefSeq" id="XP_033814958.1"/>
    </source>
</evidence>
<dbReference type="InterPro" id="IPR017452">
    <property type="entry name" value="GPCR_Rhodpsn_7TM"/>
</dbReference>
<keyword evidence="3 5" id="KW-1133">Transmembrane helix</keyword>
<dbReference type="PROSITE" id="PS50262">
    <property type="entry name" value="G_PROTEIN_RECEP_F1_2"/>
    <property type="match status" value="1"/>
</dbReference>
<dbReference type="PANTHER" id="PTHR15573">
    <property type="entry name" value="G-PROTEIN COUPLED RECEPTOR 160-RELATED"/>
    <property type="match status" value="1"/>
</dbReference>
<keyword evidence="2 5" id="KW-0812">Transmembrane</keyword>
<dbReference type="GO" id="GO:0005886">
    <property type="term" value="C:plasma membrane"/>
    <property type="evidence" value="ECO:0007669"/>
    <property type="project" value="TreeGrafter"/>
</dbReference>
<evidence type="ECO:0000256" key="2">
    <source>
        <dbReference type="ARBA" id="ARBA00022692"/>
    </source>
</evidence>
<keyword evidence="4 5" id="KW-0472">Membrane</keyword>
<sequence length="345" mass="39108">MASLAVIYNGTLFPSLDGLLLEPNCIIFLIMLGKLLLNLFVFGARRRSMNPSFLGYFSVSLALVDFSLLMAIFFISCFHDFALGEVKFIKYHICLLTQIISFTYGILHYPVFLVAGLDYFLIIAQSSKVKYAGVCEKLVYSGVILLIWIAAFYYILTGSLDYSVLERNASFISYLCPFYVSSQSFWLAVGILSVTCSILVVCWFEVVSLLQSVKMMYYFNETVLLFSFVPRGTQQGLGRKRLLTTFVICFLGTWVPFAVLQVILLFLGAQIPGYMDMNVPWLYFLNSFLIGTVCWFKRSEVQLSEKLFLADPFVSWKFCFSPLNSELAKAAENPAQAEKPFILIT</sequence>